<dbReference type="PANTHER" id="PTHR30399:SF1">
    <property type="entry name" value="UTP PYROPHOSPHATASE"/>
    <property type="match status" value="1"/>
</dbReference>
<protein>
    <recommendedName>
        <fullName evidence="1">YgjP-like metallopeptidase domain-containing protein</fullName>
    </recommendedName>
</protein>
<dbReference type="EMBL" id="MLCN01000001">
    <property type="protein sequence ID" value="ONG42310.1"/>
    <property type="molecule type" value="Genomic_DNA"/>
</dbReference>
<dbReference type="InterPro" id="IPR002725">
    <property type="entry name" value="YgjP-like_metallopeptidase"/>
</dbReference>
<feature type="domain" description="YgjP-like metallopeptidase" evidence="1">
    <location>
        <begin position="16"/>
        <end position="221"/>
    </location>
</feature>
<dbReference type="STRING" id="1907941.BKE30_00445"/>
<organism evidence="2 3">
    <name type="scientific">Alkanindiges hydrocarboniclasticus</name>
    <dbReference type="NCBI Taxonomy" id="1907941"/>
    <lineage>
        <taxon>Bacteria</taxon>
        <taxon>Pseudomonadati</taxon>
        <taxon>Pseudomonadota</taxon>
        <taxon>Gammaproteobacteria</taxon>
        <taxon>Moraxellales</taxon>
        <taxon>Moraxellaceae</taxon>
        <taxon>Alkanindiges</taxon>
    </lineage>
</organism>
<sequence>MHDLPEIQRRVKSNARRLKLRIEHHQIYLTTPPNTSEKKIQAFLKESEQWLITTWNNNYAHTAKSLIPMNGEQISLPLLHKTYHIILKTDQLDSTKHSQNMIVQDNLLSVNAHQAGSLLKAWVREQASIYLPNQLNQLAMQHGFIYGGCQVRHAKTRWGSCSSQKSISLNAALLLLPIELVHYVLLHELCHTRQLNHSAKFWQEMLRVDSNYLQHRQQLKHFKLPAWWYAN</sequence>
<dbReference type="AlphaFoldDB" id="A0A1S8CZ60"/>
<dbReference type="Gene3D" id="3.30.2010.10">
    <property type="entry name" value="Metalloproteases ('zincins'), catalytic domain"/>
    <property type="match status" value="1"/>
</dbReference>
<reference evidence="2 3" key="1">
    <citation type="submission" date="2016-10" db="EMBL/GenBank/DDBJ databases">
        <title>Draft Genome sequence of Alkanindiges sp. strain H1.</title>
        <authorList>
            <person name="Subhash Y."/>
            <person name="Lee S."/>
        </authorList>
    </citation>
    <scope>NUCLEOTIDE SEQUENCE [LARGE SCALE GENOMIC DNA]</scope>
    <source>
        <strain evidence="2 3">H1</strain>
    </source>
</reference>
<dbReference type="Pfam" id="PF01863">
    <property type="entry name" value="YgjP-like"/>
    <property type="match status" value="1"/>
</dbReference>
<keyword evidence="3" id="KW-1185">Reference proteome</keyword>
<dbReference type="RefSeq" id="WP_076876697.1">
    <property type="nucleotide sequence ID" value="NZ_MLCN01000001.1"/>
</dbReference>
<dbReference type="Proteomes" id="UP000192132">
    <property type="component" value="Unassembled WGS sequence"/>
</dbReference>
<comment type="caution">
    <text evidence="2">The sequence shown here is derived from an EMBL/GenBank/DDBJ whole genome shotgun (WGS) entry which is preliminary data.</text>
</comment>
<dbReference type="CDD" id="cd07344">
    <property type="entry name" value="M48_yhfN_like"/>
    <property type="match status" value="1"/>
</dbReference>
<name>A0A1S8CZ60_9GAMM</name>
<dbReference type="PANTHER" id="PTHR30399">
    <property type="entry name" value="UNCHARACTERIZED PROTEIN YGJP"/>
    <property type="match status" value="1"/>
</dbReference>
<gene>
    <name evidence="2" type="ORF">BKE30_00445</name>
</gene>
<evidence type="ECO:0000313" key="3">
    <source>
        <dbReference type="Proteomes" id="UP000192132"/>
    </source>
</evidence>
<proteinExistence type="predicted"/>
<dbReference type="OrthoDB" id="9811177at2"/>
<evidence type="ECO:0000313" key="2">
    <source>
        <dbReference type="EMBL" id="ONG42310.1"/>
    </source>
</evidence>
<evidence type="ECO:0000259" key="1">
    <source>
        <dbReference type="Pfam" id="PF01863"/>
    </source>
</evidence>
<dbReference type="InterPro" id="IPR053136">
    <property type="entry name" value="UTP_pyrophosphatase-like"/>
</dbReference>
<accession>A0A1S8CZ60</accession>